<evidence type="ECO:0000256" key="3">
    <source>
        <dbReference type="ARBA" id="ARBA00022679"/>
    </source>
</evidence>
<evidence type="ECO:0000256" key="5">
    <source>
        <dbReference type="ARBA" id="ARBA00023180"/>
    </source>
</evidence>
<gene>
    <name evidence="7" type="ORF">ZIOFF_040493</name>
</gene>
<protein>
    <submittedName>
        <fullName evidence="7">Uncharacterized protein</fullName>
    </submittedName>
</protein>
<dbReference type="InterPro" id="IPR044610">
    <property type="entry name" value="GLCAT14A/B/C"/>
</dbReference>
<evidence type="ECO:0000256" key="1">
    <source>
        <dbReference type="ARBA" id="ARBA00004606"/>
    </source>
</evidence>
<organism evidence="7 8">
    <name type="scientific">Zingiber officinale</name>
    <name type="common">Ginger</name>
    <name type="synonym">Amomum zingiber</name>
    <dbReference type="NCBI Taxonomy" id="94328"/>
    <lineage>
        <taxon>Eukaryota</taxon>
        <taxon>Viridiplantae</taxon>
        <taxon>Streptophyta</taxon>
        <taxon>Embryophyta</taxon>
        <taxon>Tracheophyta</taxon>
        <taxon>Spermatophyta</taxon>
        <taxon>Magnoliopsida</taxon>
        <taxon>Liliopsida</taxon>
        <taxon>Zingiberales</taxon>
        <taxon>Zingiberaceae</taxon>
        <taxon>Zingiber</taxon>
    </lineage>
</organism>
<keyword evidence="6" id="KW-0812">Transmembrane</keyword>
<dbReference type="InterPro" id="IPR003406">
    <property type="entry name" value="Glyco_trans_14"/>
</dbReference>
<accession>A0A8J5G3B0</accession>
<dbReference type="GO" id="GO:0015020">
    <property type="term" value="F:glucuronosyltransferase activity"/>
    <property type="evidence" value="ECO:0007669"/>
    <property type="project" value="InterPro"/>
</dbReference>
<dbReference type="PANTHER" id="PTHR45719:SF39">
    <property type="entry name" value="OS04G0301700 PROTEIN"/>
    <property type="match status" value="1"/>
</dbReference>
<keyword evidence="8" id="KW-1185">Reference proteome</keyword>
<dbReference type="Pfam" id="PF02485">
    <property type="entry name" value="Branch"/>
    <property type="match status" value="1"/>
</dbReference>
<evidence type="ECO:0000256" key="4">
    <source>
        <dbReference type="ARBA" id="ARBA00023136"/>
    </source>
</evidence>
<name>A0A8J5G3B0_ZINOF</name>
<evidence type="ECO:0000256" key="2">
    <source>
        <dbReference type="ARBA" id="ARBA00022676"/>
    </source>
</evidence>
<comment type="subcellular location">
    <subcellularLocation>
        <location evidence="1">Membrane</location>
        <topology evidence="1">Single-pass type II membrane protein</topology>
    </subcellularLocation>
</comment>
<evidence type="ECO:0000256" key="6">
    <source>
        <dbReference type="SAM" id="Phobius"/>
    </source>
</evidence>
<feature type="transmembrane region" description="Helical" evidence="6">
    <location>
        <begin position="61"/>
        <end position="87"/>
    </location>
</feature>
<keyword evidence="2" id="KW-0328">Glycosyltransferase</keyword>
<sequence length="457" mass="51670">MGDCIMESMTANAGSAYTAPFQEFQYCPRFLSPEADLEIIGGRCWIVNLGIPMWLLKFSQWIGISVFIVAALILAILSHSFLGGWAADQKDEVVVRSLSKGPSDPPVFAYWISGTGGDSRKILRLLKAVYHPRNHYLLHLDAGCEALERKSLALSIGSERLFRAFRNVDVIGQSYPVDKTGPSAVAAALHGAAILLRLNANWDWFITLSASDYPLVTQDDLLHVFTSLPRNLNFIDHTSDLGWKEWGRFDKIIVDPSLYMENNTSLFWTSGDRKTPNSFKLFMGSPWVILSRPFVEHCVHGSDNLPRKLLMYFANVAYSAEAYFQTVICNTPEFQNTTINNDLRYFVWDDPPGLEPLFLNQTNLKDLIKSRAAFARKFMESDPMLKKIDKKILRCQSKQWCFCQTGNKAVKNSEGDPCLSWDNVNIIKPSKSVLSLAIVMQCSIFRWSARQIVDRVL</sequence>
<evidence type="ECO:0000313" key="7">
    <source>
        <dbReference type="EMBL" id="KAG6500645.1"/>
    </source>
</evidence>
<reference evidence="7 8" key="1">
    <citation type="submission" date="2020-08" db="EMBL/GenBank/DDBJ databases">
        <title>Plant Genome Project.</title>
        <authorList>
            <person name="Zhang R.-G."/>
        </authorList>
    </citation>
    <scope>NUCLEOTIDE SEQUENCE [LARGE SCALE GENOMIC DNA]</scope>
    <source>
        <tissue evidence="7">Rhizome</tissue>
    </source>
</reference>
<evidence type="ECO:0000313" key="8">
    <source>
        <dbReference type="Proteomes" id="UP000734854"/>
    </source>
</evidence>
<comment type="caution">
    <text evidence="7">The sequence shown here is derived from an EMBL/GenBank/DDBJ whole genome shotgun (WGS) entry which is preliminary data.</text>
</comment>
<dbReference type="Proteomes" id="UP000734854">
    <property type="component" value="Unassembled WGS sequence"/>
</dbReference>
<keyword evidence="6" id="KW-1133">Transmembrane helix</keyword>
<dbReference type="PANTHER" id="PTHR45719">
    <property type="entry name" value="GLYCOSYLTRANSFERASE"/>
    <property type="match status" value="1"/>
</dbReference>
<proteinExistence type="predicted"/>
<keyword evidence="5" id="KW-0325">Glycoprotein</keyword>
<dbReference type="EMBL" id="JACMSC010000011">
    <property type="protein sequence ID" value="KAG6500645.1"/>
    <property type="molecule type" value="Genomic_DNA"/>
</dbReference>
<dbReference type="AlphaFoldDB" id="A0A8J5G3B0"/>
<keyword evidence="3" id="KW-0808">Transferase</keyword>
<dbReference type="GO" id="GO:0016020">
    <property type="term" value="C:membrane"/>
    <property type="evidence" value="ECO:0007669"/>
    <property type="project" value="UniProtKB-SubCell"/>
</dbReference>
<keyword evidence="4 6" id="KW-0472">Membrane</keyword>